<evidence type="ECO:0000256" key="1">
    <source>
        <dbReference type="ARBA" id="ARBA00009865"/>
    </source>
</evidence>
<dbReference type="Proteomes" id="UP001215712">
    <property type="component" value="Unassembled WGS sequence"/>
</dbReference>
<dbReference type="SUPFAM" id="SSF75005">
    <property type="entry name" value="Arabinanase/levansucrase/invertase"/>
    <property type="match status" value="1"/>
</dbReference>
<dbReference type="InterPro" id="IPR006710">
    <property type="entry name" value="Glyco_hydro_43"/>
</dbReference>
<keyword evidence="4 5" id="KW-0326">Glycosidase</keyword>
<accession>A0AAD6HU80</accession>
<keyword evidence="3 5" id="KW-0378">Hydrolase</keyword>
<dbReference type="PANTHER" id="PTHR22925">
    <property type="entry name" value="GLYCOSYL HYDROLASE 43 FAMILY MEMBER"/>
    <property type="match status" value="1"/>
</dbReference>
<organism evidence="7 8">
    <name type="scientific">Penicillium malachiteum</name>
    <dbReference type="NCBI Taxonomy" id="1324776"/>
    <lineage>
        <taxon>Eukaryota</taxon>
        <taxon>Fungi</taxon>
        <taxon>Dikarya</taxon>
        <taxon>Ascomycota</taxon>
        <taxon>Pezizomycotina</taxon>
        <taxon>Eurotiomycetes</taxon>
        <taxon>Eurotiomycetidae</taxon>
        <taxon>Eurotiales</taxon>
        <taxon>Aspergillaceae</taxon>
        <taxon>Penicillium</taxon>
    </lineage>
</organism>
<reference evidence="7" key="2">
    <citation type="submission" date="2023-01" db="EMBL/GenBank/DDBJ databases">
        <authorList>
            <person name="Petersen C."/>
        </authorList>
    </citation>
    <scope>NUCLEOTIDE SEQUENCE</scope>
    <source>
        <strain evidence="7">IBT 17514</strain>
    </source>
</reference>
<dbReference type="AlphaFoldDB" id="A0AAD6HU80"/>
<evidence type="ECO:0000256" key="2">
    <source>
        <dbReference type="ARBA" id="ARBA00022729"/>
    </source>
</evidence>
<feature type="chain" id="PRO_5042092408" evidence="6">
    <location>
        <begin position="21"/>
        <end position="449"/>
    </location>
</feature>
<evidence type="ECO:0000256" key="5">
    <source>
        <dbReference type="RuleBase" id="RU361187"/>
    </source>
</evidence>
<evidence type="ECO:0000313" key="7">
    <source>
        <dbReference type="EMBL" id="KAJ5738024.1"/>
    </source>
</evidence>
<protein>
    <submittedName>
        <fullName evidence="7">Uncharacterized protein</fullName>
    </submittedName>
</protein>
<reference evidence="7" key="1">
    <citation type="journal article" date="2023" name="IMA Fungus">
        <title>Comparative genomic study of the Penicillium genus elucidates a diverse pangenome and 15 lateral gene transfer events.</title>
        <authorList>
            <person name="Petersen C."/>
            <person name="Sorensen T."/>
            <person name="Nielsen M.R."/>
            <person name="Sondergaard T.E."/>
            <person name="Sorensen J.L."/>
            <person name="Fitzpatrick D.A."/>
            <person name="Frisvad J.C."/>
            <person name="Nielsen K.L."/>
        </authorList>
    </citation>
    <scope>NUCLEOTIDE SEQUENCE</scope>
    <source>
        <strain evidence="7">IBT 17514</strain>
    </source>
</reference>
<gene>
    <name evidence="7" type="ORF">N7493_001179</name>
</gene>
<evidence type="ECO:0000256" key="4">
    <source>
        <dbReference type="ARBA" id="ARBA00023295"/>
    </source>
</evidence>
<keyword evidence="8" id="KW-1185">Reference proteome</keyword>
<dbReference type="InterPro" id="IPR023296">
    <property type="entry name" value="Glyco_hydro_beta-prop_sf"/>
</dbReference>
<comment type="similarity">
    <text evidence="1 5">Belongs to the glycosyl hydrolase 43 family.</text>
</comment>
<dbReference type="Gene3D" id="2.115.10.20">
    <property type="entry name" value="Glycosyl hydrolase domain, family 43"/>
    <property type="match status" value="1"/>
</dbReference>
<dbReference type="EMBL" id="JAQJAN010000002">
    <property type="protein sequence ID" value="KAJ5738024.1"/>
    <property type="molecule type" value="Genomic_DNA"/>
</dbReference>
<dbReference type="Pfam" id="PF04616">
    <property type="entry name" value="Glyco_hydro_43"/>
    <property type="match status" value="1"/>
</dbReference>
<name>A0AAD6HU80_9EURO</name>
<dbReference type="GO" id="GO:0004553">
    <property type="term" value="F:hydrolase activity, hydrolyzing O-glycosyl compounds"/>
    <property type="evidence" value="ECO:0007669"/>
    <property type="project" value="InterPro"/>
</dbReference>
<keyword evidence="2 6" id="KW-0732">Signal</keyword>
<evidence type="ECO:0000313" key="8">
    <source>
        <dbReference type="Proteomes" id="UP001215712"/>
    </source>
</evidence>
<dbReference type="GO" id="GO:0005975">
    <property type="term" value="P:carbohydrate metabolic process"/>
    <property type="evidence" value="ECO:0007669"/>
    <property type="project" value="InterPro"/>
</dbReference>
<evidence type="ECO:0000256" key="3">
    <source>
        <dbReference type="ARBA" id="ARBA00022801"/>
    </source>
</evidence>
<comment type="caution">
    <text evidence="7">The sequence shown here is derived from an EMBL/GenBank/DDBJ whole genome shotgun (WGS) entry which is preliminary data.</text>
</comment>
<evidence type="ECO:0000256" key="6">
    <source>
        <dbReference type="SAM" id="SignalP"/>
    </source>
</evidence>
<proteinExistence type="inferred from homology"/>
<sequence>MLFSRIALLSVGLLSQLALGTTTQFSNEQRFMFDVDGNFIDAYGSKINYGKYYLYGNSWSIKGSAAYGIKSYSSMDLVNWNYEGFLFDPTTTDACSGSGGCGRPHIIYNTKTKKYILWANSDGYVVATSDNPATGYKFLGSQPTLDPVVAKLNPADFAVELINNEGYIVYSGLNFTDASAGSLWPQISQSLYIGHLTSDLENTTTVAYDVKSEANDLVDNQAESPDLIYRNGIWYVFASNTCGYCSGTLAIVYRSPSIQGPWERQILSGNSCNSQLEGVLPLVNPKTEETTYVWHGTSVPGGPRTGFGGHIFQPLVFNEDGSIEDLKCNPEATFEVEFTLGEGIAASGLASQSIDKSPDLAPYWAVCDSDQYILYQTWTAERTGLLESVSVNIAATTQTTALEVTVFNFSSINALLEPGKALDNILLEVPRELRLLFKFANNEDSSFGR</sequence>
<dbReference type="PANTHER" id="PTHR22925:SF3">
    <property type="entry name" value="GLYCOSYL HYDROLASE FAMILY PROTEIN 43"/>
    <property type="match status" value="1"/>
</dbReference>
<feature type="signal peptide" evidence="6">
    <location>
        <begin position="1"/>
        <end position="20"/>
    </location>
</feature>